<protein>
    <recommendedName>
        <fullName evidence="1">2EXR domain-containing protein</fullName>
    </recommendedName>
</protein>
<reference evidence="2 3" key="1">
    <citation type="submission" date="2019-06" db="EMBL/GenBank/DDBJ databases">
        <title>Genome Sequence of the Brown Rot Fungal Pathogen Monilinia laxa.</title>
        <authorList>
            <person name="De Miccolis Angelini R.M."/>
            <person name="Landi L."/>
            <person name="Abate D."/>
            <person name="Pollastro S."/>
            <person name="Romanazzi G."/>
            <person name="Faretra F."/>
        </authorList>
    </citation>
    <scope>NUCLEOTIDE SEQUENCE [LARGE SCALE GENOMIC DNA]</scope>
    <source>
        <strain evidence="2 3">Mlax316</strain>
    </source>
</reference>
<dbReference type="OrthoDB" id="3530434at2759"/>
<proteinExistence type="predicted"/>
<dbReference type="Pfam" id="PF20150">
    <property type="entry name" value="2EXR"/>
    <property type="match status" value="1"/>
</dbReference>
<dbReference type="EMBL" id="VIGI01000003">
    <property type="protein sequence ID" value="KAB8302818.1"/>
    <property type="molecule type" value="Genomic_DNA"/>
</dbReference>
<sequence>MTHAPASQFVRSNEINIPDYMDIDSADFFNEADFEEIDDLYEYKFITSVASSPKDLGNPKDPDNPEDSDIEAITLALADTELNEDTMALTLSKKFLGFPEEIQMRIWQFSALQEKRTITMRFGREYFKFTNCPPTPAFMHVCQRSRTYGMEIFKTCDAYGRPHDIRDPTTIGNFYFYVNPFGDDFILRFGKERVCPQPVFCSVEASSSYMMLDMEASERRLEAEHAEIVDSSEAGRSVNNPSNVAGPWQFNPNNVLGNPAHVQTAPQAAVAGIDQAQLAGVPVFPPDDQLPEFFTNIRSVGIHLDLPFYPSFDFSSMSAIALKDWARNEIKEKFDTVFTEVLDEFPNLECAFAVVRAHGRSNMNFSKGIERELEKKKWAEVAMAKGKGTIMGKEEFQQVEKWAKVWFMNQRMLKGLPLNDFDFVLYVQRDIQWEI</sequence>
<gene>
    <name evidence="2" type="ORF">EYC80_006162</name>
</gene>
<dbReference type="InterPro" id="IPR045518">
    <property type="entry name" value="2EXR"/>
</dbReference>
<evidence type="ECO:0000313" key="3">
    <source>
        <dbReference type="Proteomes" id="UP000326757"/>
    </source>
</evidence>
<keyword evidence="3" id="KW-1185">Reference proteome</keyword>
<accession>A0A5N6KGN9</accession>
<dbReference type="AlphaFoldDB" id="A0A5N6KGN9"/>
<name>A0A5N6KGN9_MONLA</name>
<evidence type="ECO:0000313" key="2">
    <source>
        <dbReference type="EMBL" id="KAB8302818.1"/>
    </source>
</evidence>
<dbReference type="Proteomes" id="UP000326757">
    <property type="component" value="Unassembled WGS sequence"/>
</dbReference>
<evidence type="ECO:0000259" key="1">
    <source>
        <dbReference type="Pfam" id="PF20150"/>
    </source>
</evidence>
<comment type="caution">
    <text evidence="2">The sequence shown here is derived from an EMBL/GenBank/DDBJ whole genome shotgun (WGS) entry which is preliminary data.</text>
</comment>
<organism evidence="2 3">
    <name type="scientific">Monilinia laxa</name>
    <name type="common">Brown rot fungus</name>
    <name type="synonym">Sclerotinia laxa</name>
    <dbReference type="NCBI Taxonomy" id="61186"/>
    <lineage>
        <taxon>Eukaryota</taxon>
        <taxon>Fungi</taxon>
        <taxon>Dikarya</taxon>
        <taxon>Ascomycota</taxon>
        <taxon>Pezizomycotina</taxon>
        <taxon>Leotiomycetes</taxon>
        <taxon>Helotiales</taxon>
        <taxon>Sclerotiniaceae</taxon>
        <taxon>Monilinia</taxon>
    </lineage>
</organism>
<feature type="domain" description="2EXR" evidence="1">
    <location>
        <begin position="94"/>
        <end position="180"/>
    </location>
</feature>